<keyword evidence="2" id="KW-1185">Reference proteome</keyword>
<evidence type="ECO:0000313" key="1">
    <source>
        <dbReference type="EMBL" id="CAH0381705.1"/>
    </source>
</evidence>
<evidence type="ECO:0000313" key="2">
    <source>
        <dbReference type="Proteomes" id="UP001152759"/>
    </source>
</evidence>
<name>A0A9P0A0G6_BEMTA</name>
<dbReference type="AlphaFoldDB" id="A0A9P0A0G6"/>
<proteinExistence type="predicted"/>
<sequence length="242" mass="28192">METSSKILLLYNLLQSQNTERAFKKNNASSKILHFYKLLNCLSSRTNTESIKKATLKRLRVLKKEMMFCVSERLNIVSKRVHGYFVQQKEEKNTLVKFSIILDRLLVGVLENNEKVLCGNKEVWCIHKHIKNVMVHCKDILFCNSMTRSTVIDVVMKDDLTWWRFIILTALFLSQIDCGEMHECNLEEYAKKVVKYLDTQNGWVHLENYLKIQNVLHDGFQDNLNGVVCSVVILAVFFLGKL</sequence>
<dbReference type="Proteomes" id="UP001152759">
    <property type="component" value="Chromosome 1"/>
</dbReference>
<gene>
    <name evidence="1" type="ORF">BEMITA_LOCUS1325</name>
</gene>
<dbReference type="EMBL" id="OU963862">
    <property type="protein sequence ID" value="CAH0381705.1"/>
    <property type="molecule type" value="Genomic_DNA"/>
</dbReference>
<protein>
    <submittedName>
        <fullName evidence="1">Uncharacterized protein</fullName>
    </submittedName>
</protein>
<accession>A0A9P0A0G6</accession>
<organism evidence="1 2">
    <name type="scientific">Bemisia tabaci</name>
    <name type="common">Sweetpotato whitefly</name>
    <name type="synonym">Aleurodes tabaci</name>
    <dbReference type="NCBI Taxonomy" id="7038"/>
    <lineage>
        <taxon>Eukaryota</taxon>
        <taxon>Metazoa</taxon>
        <taxon>Ecdysozoa</taxon>
        <taxon>Arthropoda</taxon>
        <taxon>Hexapoda</taxon>
        <taxon>Insecta</taxon>
        <taxon>Pterygota</taxon>
        <taxon>Neoptera</taxon>
        <taxon>Paraneoptera</taxon>
        <taxon>Hemiptera</taxon>
        <taxon>Sternorrhyncha</taxon>
        <taxon>Aleyrodoidea</taxon>
        <taxon>Aleyrodidae</taxon>
        <taxon>Aleyrodinae</taxon>
        <taxon>Bemisia</taxon>
    </lineage>
</organism>
<reference evidence="1" key="1">
    <citation type="submission" date="2021-12" db="EMBL/GenBank/DDBJ databases">
        <authorList>
            <person name="King R."/>
        </authorList>
    </citation>
    <scope>NUCLEOTIDE SEQUENCE</scope>
</reference>